<protein>
    <submittedName>
        <fullName evidence="1 2">Uncharacterized protein</fullName>
    </submittedName>
</protein>
<reference evidence="1" key="3">
    <citation type="submission" date="2011-03" db="EMBL/GenBank/DDBJ databases">
        <title>Annotation of Magnaporthe poae ATCC 64411.</title>
        <authorList>
            <person name="Ma L.-J."/>
            <person name="Dead R."/>
            <person name="Young S.K."/>
            <person name="Zeng Q."/>
            <person name="Gargeya S."/>
            <person name="Fitzgerald M."/>
            <person name="Haas B."/>
            <person name="Abouelleil A."/>
            <person name="Alvarado L."/>
            <person name="Arachchi H.M."/>
            <person name="Berlin A."/>
            <person name="Brown A."/>
            <person name="Chapman S.B."/>
            <person name="Chen Z."/>
            <person name="Dunbar C."/>
            <person name="Freedman E."/>
            <person name="Gearin G."/>
            <person name="Gellesch M."/>
            <person name="Goldberg J."/>
            <person name="Griggs A."/>
            <person name="Gujja S."/>
            <person name="Heiman D."/>
            <person name="Howarth C."/>
            <person name="Larson L."/>
            <person name="Lui A."/>
            <person name="MacDonald P.J.P."/>
            <person name="Mehta T."/>
            <person name="Montmayeur A."/>
            <person name="Murphy C."/>
            <person name="Neiman D."/>
            <person name="Pearson M."/>
            <person name="Priest M."/>
            <person name="Roberts A."/>
            <person name="Saif S."/>
            <person name="Shea T."/>
            <person name="Shenoy N."/>
            <person name="Sisk P."/>
            <person name="Stolte C."/>
            <person name="Sykes S."/>
            <person name="Yandava C."/>
            <person name="Wortman J."/>
            <person name="Nusbaum C."/>
            <person name="Birren B."/>
        </authorList>
    </citation>
    <scope>NUCLEOTIDE SEQUENCE</scope>
    <source>
        <strain evidence="1">ATCC 64411</strain>
    </source>
</reference>
<reference evidence="2" key="5">
    <citation type="submission" date="2015-06" db="UniProtKB">
        <authorList>
            <consortium name="EnsemblFungi"/>
        </authorList>
    </citation>
    <scope>IDENTIFICATION</scope>
    <source>
        <strain evidence="2">ATCC 64411</strain>
    </source>
</reference>
<evidence type="ECO:0000313" key="1">
    <source>
        <dbReference type="EMBL" id="KLU88496.1"/>
    </source>
</evidence>
<dbReference type="EnsemblFungi" id="MAPG_07481T0">
    <property type="protein sequence ID" value="MAPG_07481T0"/>
    <property type="gene ID" value="MAPG_07481"/>
</dbReference>
<keyword evidence="3" id="KW-1185">Reference proteome</keyword>
<reference evidence="3" key="1">
    <citation type="submission" date="2010-05" db="EMBL/GenBank/DDBJ databases">
        <title>The genome sequence of Magnaporthe poae strain ATCC 64411.</title>
        <authorList>
            <person name="Ma L.-J."/>
            <person name="Dead R."/>
            <person name="Young S."/>
            <person name="Zeng Q."/>
            <person name="Koehrsen M."/>
            <person name="Alvarado L."/>
            <person name="Berlin A."/>
            <person name="Chapman S.B."/>
            <person name="Chen Z."/>
            <person name="Freedman E."/>
            <person name="Gellesch M."/>
            <person name="Goldberg J."/>
            <person name="Griggs A."/>
            <person name="Gujja S."/>
            <person name="Heilman E.R."/>
            <person name="Heiman D."/>
            <person name="Hepburn T."/>
            <person name="Howarth C."/>
            <person name="Jen D."/>
            <person name="Larson L."/>
            <person name="Mehta T."/>
            <person name="Neiman D."/>
            <person name="Pearson M."/>
            <person name="Roberts A."/>
            <person name="Saif S."/>
            <person name="Shea T."/>
            <person name="Shenoy N."/>
            <person name="Sisk P."/>
            <person name="Stolte C."/>
            <person name="Sykes S."/>
            <person name="Walk T."/>
            <person name="White J."/>
            <person name="Yandava C."/>
            <person name="Haas B."/>
            <person name="Nusbaum C."/>
            <person name="Birren B."/>
        </authorList>
    </citation>
    <scope>NUCLEOTIDE SEQUENCE [LARGE SCALE GENOMIC DNA]</scope>
    <source>
        <strain evidence="3">ATCC 64411 / 73-15</strain>
    </source>
</reference>
<organism evidence="2 3">
    <name type="scientific">Magnaporthiopsis poae (strain ATCC 64411 / 73-15)</name>
    <name type="common">Kentucky bluegrass fungus</name>
    <name type="synonym">Magnaporthe poae</name>
    <dbReference type="NCBI Taxonomy" id="644358"/>
    <lineage>
        <taxon>Eukaryota</taxon>
        <taxon>Fungi</taxon>
        <taxon>Dikarya</taxon>
        <taxon>Ascomycota</taxon>
        <taxon>Pezizomycotina</taxon>
        <taxon>Sordariomycetes</taxon>
        <taxon>Sordariomycetidae</taxon>
        <taxon>Magnaporthales</taxon>
        <taxon>Magnaporthaceae</taxon>
        <taxon>Magnaporthiopsis</taxon>
    </lineage>
</organism>
<dbReference type="OrthoDB" id="249703at2759"/>
<gene>
    <name evidence="1" type="ORF">MAPG_07481</name>
</gene>
<dbReference type="Proteomes" id="UP000011715">
    <property type="component" value="Unassembled WGS sequence"/>
</dbReference>
<evidence type="ECO:0000313" key="2">
    <source>
        <dbReference type="EnsemblFungi" id="MAPG_07481T0"/>
    </source>
</evidence>
<dbReference type="STRING" id="644358.A0A0C4E4T0"/>
<dbReference type="EMBL" id="ADBL01001806">
    <property type="status" value="NOT_ANNOTATED_CDS"/>
    <property type="molecule type" value="Genomic_DNA"/>
</dbReference>
<dbReference type="AlphaFoldDB" id="A0A0C4E4T0"/>
<sequence length="261" mass="28924">MHRLLNGNYGNNATQPGMLKLSTDNFFHFEVLRFLGLSAYDGASHSPDPSFKSMADRVLERGKAVVSSGSASKVSARSAFFAVATHFRRADSYLHGNTSDPRTTSAIALLPRMAVRETVGTPGFDLPTLWQELPRLGDVRRNKNDGSDTTDAHPSALASTAVTKSCSCTTSWMLIAGLERELQRAHVQRFRPARERVVTSLLDNLLFVHTGRRRARRAQLRRYLRPRAGAEPGRLRCGRAAAVELHKVVLDRFQGVVEGQR</sequence>
<reference evidence="1" key="2">
    <citation type="submission" date="2010-05" db="EMBL/GenBank/DDBJ databases">
        <title>The Genome Sequence of Magnaporthe poae strain ATCC 64411.</title>
        <authorList>
            <consortium name="The Broad Institute Genome Sequencing Platform"/>
            <consortium name="Broad Institute Genome Sequencing Center for Infectious Disease"/>
            <person name="Ma L.-J."/>
            <person name="Dead R."/>
            <person name="Young S."/>
            <person name="Zeng Q."/>
            <person name="Koehrsen M."/>
            <person name="Alvarado L."/>
            <person name="Berlin A."/>
            <person name="Chapman S.B."/>
            <person name="Chen Z."/>
            <person name="Freedman E."/>
            <person name="Gellesch M."/>
            <person name="Goldberg J."/>
            <person name="Griggs A."/>
            <person name="Gujja S."/>
            <person name="Heilman E.R."/>
            <person name="Heiman D."/>
            <person name="Hepburn T."/>
            <person name="Howarth C."/>
            <person name="Jen D."/>
            <person name="Larson L."/>
            <person name="Mehta T."/>
            <person name="Neiman D."/>
            <person name="Pearson M."/>
            <person name="Roberts A."/>
            <person name="Saif S."/>
            <person name="Shea T."/>
            <person name="Shenoy N."/>
            <person name="Sisk P."/>
            <person name="Stolte C."/>
            <person name="Sykes S."/>
            <person name="Walk T."/>
            <person name="White J."/>
            <person name="Yandava C."/>
            <person name="Haas B."/>
            <person name="Nusbaum C."/>
            <person name="Birren B."/>
        </authorList>
    </citation>
    <scope>NUCLEOTIDE SEQUENCE</scope>
    <source>
        <strain evidence="1">ATCC 64411</strain>
    </source>
</reference>
<dbReference type="EMBL" id="GL876971">
    <property type="protein sequence ID" value="KLU88496.1"/>
    <property type="molecule type" value="Genomic_DNA"/>
</dbReference>
<evidence type="ECO:0000313" key="3">
    <source>
        <dbReference type="Proteomes" id="UP000011715"/>
    </source>
</evidence>
<reference evidence="2" key="4">
    <citation type="journal article" date="2015" name="G3 (Bethesda)">
        <title>Genome sequences of three phytopathogenic species of the Magnaporthaceae family of fungi.</title>
        <authorList>
            <person name="Okagaki L.H."/>
            <person name="Nunes C.C."/>
            <person name="Sailsbery J."/>
            <person name="Clay B."/>
            <person name="Brown D."/>
            <person name="John T."/>
            <person name="Oh Y."/>
            <person name="Young N."/>
            <person name="Fitzgerald M."/>
            <person name="Haas B.J."/>
            <person name="Zeng Q."/>
            <person name="Young S."/>
            <person name="Adiconis X."/>
            <person name="Fan L."/>
            <person name="Levin J.Z."/>
            <person name="Mitchell T.K."/>
            <person name="Okubara P.A."/>
            <person name="Farman M.L."/>
            <person name="Kohn L.M."/>
            <person name="Birren B."/>
            <person name="Ma L.-J."/>
            <person name="Dean R.A."/>
        </authorList>
    </citation>
    <scope>NUCLEOTIDE SEQUENCE</scope>
    <source>
        <strain evidence="2">ATCC 64411 / 73-15</strain>
    </source>
</reference>
<dbReference type="VEuPathDB" id="FungiDB:MAPG_07481"/>
<name>A0A0C4E4T0_MAGP6</name>
<accession>A0A0C4E4T0</accession>
<proteinExistence type="predicted"/>